<name>A0A0K2Y7R8_HELHE</name>
<organism evidence="2 3">
    <name type="scientific">Helicobacter heilmannii</name>
    <dbReference type="NCBI Taxonomy" id="35817"/>
    <lineage>
        <taxon>Bacteria</taxon>
        <taxon>Pseudomonadati</taxon>
        <taxon>Campylobacterota</taxon>
        <taxon>Epsilonproteobacteria</taxon>
        <taxon>Campylobacterales</taxon>
        <taxon>Helicobacteraceae</taxon>
        <taxon>Helicobacter</taxon>
    </lineage>
</organism>
<feature type="compositionally biased region" description="Polar residues" evidence="1">
    <location>
        <begin position="15"/>
        <end position="32"/>
    </location>
</feature>
<reference evidence="3" key="1">
    <citation type="submission" date="2014-12" db="EMBL/GenBank/DDBJ databases">
        <authorList>
            <person name="Smet A."/>
        </authorList>
    </citation>
    <scope>NUCLEOTIDE SEQUENCE [LARGE SCALE GENOMIC DNA]</scope>
</reference>
<dbReference type="EMBL" id="CDMK01000003">
    <property type="protein sequence ID" value="CRI35201.1"/>
    <property type="molecule type" value="Genomic_DNA"/>
</dbReference>
<evidence type="ECO:0000256" key="1">
    <source>
        <dbReference type="SAM" id="MobiDB-lite"/>
    </source>
</evidence>
<evidence type="ECO:0000313" key="2">
    <source>
        <dbReference type="EMBL" id="CRI35201.1"/>
    </source>
</evidence>
<keyword evidence="3" id="KW-1185">Reference proteome</keyword>
<proteinExistence type="predicted"/>
<feature type="region of interest" description="Disordered" evidence="1">
    <location>
        <begin position="1"/>
        <end position="39"/>
    </location>
</feature>
<evidence type="ECO:0000313" key="3">
    <source>
        <dbReference type="Proteomes" id="UP000046090"/>
    </source>
</evidence>
<accession>A0A0K2Y7R8</accession>
<dbReference type="Proteomes" id="UP000046090">
    <property type="component" value="Unassembled WGS sequence"/>
</dbReference>
<protein>
    <submittedName>
        <fullName evidence="2">Uncharacterized protein</fullName>
    </submittedName>
</protein>
<dbReference type="AlphaFoldDB" id="A0A0K2Y7R8"/>
<gene>
    <name evidence="2" type="ORF">HHE01_01990</name>
</gene>
<sequence length="39" mass="4431">MKRLSFNANKDGWHNHSTISLKQTSMDKTSPKQGLKMAL</sequence>